<organism evidence="1 2">
    <name type="scientific">Daedalea quercina L-15889</name>
    <dbReference type="NCBI Taxonomy" id="1314783"/>
    <lineage>
        <taxon>Eukaryota</taxon>
        <taxon>Fungi</taxon>
        <taxon>Dikarya</taxon>
        <taxon>Basidiomycota</taxon>
        <taxon>Agaricomycotina</taxon>
        <taxon>Agaricomycetes</taxon>
        <taxon>Polyporales</taxon>
        <taxon>Fomitopsis</taxon>
    </lineage>
</organism>
<dbReference type="PANTHER" id="PTHR16079">
    <property type="entry name" value="UBIQUITIN LIGASE PROTEIN CHFR"/>
    <property type="match status" value="1"/>
</dbReference>
<dbReference type="GO" id="GO:0006511">
    <property type="term" value="P:ubiquitin-dependent protein catabolic process"/>
    <property type="evidence" value="ECO:0007669"/>
    <property type="project" value="TreeGrafter"/>
</dbReference>
<evidence type="ECO:0008006" key="3">
    <source>
        <dbReference type="Google" id="ProtNLM"/>
    </source>
</evidence>
<reference evidence="1 2" key="1">
    <citation type="journal article" date="2016" name="Mol. Biol. Evol.">
        <title>Comparative Genomics of Early-Diverging Mushroom-Forming Fungi Provides Insights into the Origins of Lignocellulose Decay Capabilities.</title>
        <authorList>
            <person name="Nagy L.G."/>
            <person name="Riley R."/>
            <person name="Tritt A."/>
            <person name="Adam C."/>
            <person name="Daum C."/>
            <person name="Floudas D."/>
            <person name="Sun H."/>
            <person name="Yadav J.S."/>
            <person name="Pangilinan J."/>
            <person name="Larsson K.H."/>
            <person name="Matsuura K."/>
            <person name="Barry K."/>
            <person name="Labutti K."/>
            <person name="Kuo R."/>
            <person name="Ohm R.A."/>
            <person name="Bhattacharya S.S."/>
            <person name="Shirouzu T."/>
            <person name="Yoshinaga Y."/>
            <person name="Martin F.M."/>
            <person name="Grigoriev I.V."/>
            <person name="Hibbett D.S."/>
        </authorList>
    </citation>
    <scope>NUCLEOTIDE SEQUENCE [LARGE SCALE GENOMIC DNA]</scope>
    <source>
        <strain evidence="1 2">L-15889</strain>
    </source>
</reference>
<dbReference type="GO" id="GO:0004842">
    <property type="term" value="F:ubiquitin-protein transferase activity"/>
    <property type="evidence" value="ECO:0007669"/>
    <property type="project" value="TreeGrafter"/>
</dbReference>
<accession>A0A165UGU0</accession>
<evidence type="ECO:0000313" key="1">
    <source>
        <dbReference type="EMBL" id="KZT74887.1"/>
    </source>
</evidence>
<dbReference type="Proteomes" id="UP000076727">
    <property type="component" value="Unassembled WGS sequence"/>
</dbReference>
<dbReference type="AlphaFoldDB" id="A0A165UGU0"/>
<proteinExistence type="predicted"/>
<gene>
    <name evidence="1" type="ORF">DAEQUDRAFT_720072</name>
</gene>
<dbReference type="EMBL" id="KV429032">
    <property type="protein sequence ID" value="KZT74887.1"/>
    <property type="molecule type" value="Genomic_DNA"/>
</dbReference>
<dbReference type="GO" id="GO:0016567">
    <property type="term" value="P:protein ubiquitination"/>
    <property type="evidence" value="ECO:0007669"/>
    <property type="project" value="TreeGrafter"/>
</dbReference>
<dbReference type="InterPro" id="IPR052256">
    <property type="entry name" value="E3_ubiquitin-ligase_CHFR"/>
</dbReference>
<dbReference type="OrthoDB" id="2745518at2759"/>
<dbReference type="PANTHER" id="PTHR16079:SF4">
    <property type="entry name" value="E3 UBIQUITIN-PROTEIN LIGASE CHFR"/>
    <property type="match status" value="1"/>
</dbReference>
<name>A0A165UGU0_9APHY</name>
<keyword evidence="2" id="KW-1185">Reference proteome</keyword>
<dbReference type="GO" id="GO:0005634">
    <property type="term" value="C:nucleus"/>
    <property type="evidence" value="ECO:0007669"/>
    <property type="project" value="TreeGrafter"/>
</dbReference>
<protein>
    <recommendedName>
        <fullName evidence="3">Aprataxin and PNK-like factor PBZ domain-containing protein</fullName>
    </recommendedName>
</protein>
<sequence length="463" mass="53398">MLNAVPFNQNTSVMSFAALTEDVLDEVLRRLPDFNTLAATIRTSKQLSDIFKAHPKSITRNVAENTCGHPDVLPAALRLVRKVLKGDVGDDDDDDDDDIVIAQEPPEDEMLASPLTREEARLLDRYGEVVRSMEDIYSWRHKDPASSTTRLTPLEAVRFKRGMHRFWLFCECYSPPEYDDGDDDCQAARDRAANECLRLLLVEDLFEVGAVAAFCAEMYEWNCKAWSLTPVNPPYADFYRDHTCVGPEQILQDFQHLYSSQPEGAENSGFFWTSFEHAVTRFQLSQQSRDDRLVHAIIREDVRAGNSCDRCHAVRGIDLWGSTNWPLLRGFLSLDEVRTLLPGRLQHNSTETKPLCKRLGSEFWLVHRPRPEADEVFTNLMKEMIQLPVDDAVAWSADEWYCHDCVRELFKQRLWRWWHAKKREAGTPEMEDCWYGYNCRTMVHRQAHAEKLNHLCVPTKGDA</sequence>
<dbReference type="STRING" id="1314783.A0A165UGU0"/>
<evidence type="ECO:0000313" key="2">
    <source>
        <dbReference type="Proteomes" id="UP000076727"/>
    </source>
</evidence>